<comment type="caution">
    <text evidence="3">The sequence shown here is derived from an EMBL/GenBank/DDBJ whole genome shotgun (WGS) entry which is preliminary data.</text>
</comment>
<feature type="transmembrane region" description="Helical" evidence="1">
    <location>
        <begin position="45"/>
        <end position="66"/>
    </location>
</feature>
<keyword evidence="1" id="KW-1133">Transmembrane helix</keyword>
<reference evidence="3" key="1">
    <citation type="submission" date="2020-05" db="EMBL/GenBank/DDBJ databases">
        <title>Mycena genomes resolve the evolution of fungal bioluminescence.</title>
        <authorList>
            <person name="Tsai I.J."/>
        </authorList>
    </citation>
    <scope>NUCLEOTIDE SEQUENCE</scope>
    <source>
        <strain evidence="3">CCC161011</strain>
    </source>
</reference>
<evidence type="ECO:0000259" key="2">
    <source>
        <dbReference type="Pfam" id="PF20152"/>
    </source>
</evidence>
<dbReference type="OrthoDB" id="3265526at2759"/>
<feature type="domain" description="DUF6534" evidence="2">
    <location>
        <begin position="162"/>
        <end position="247"/>
    </location>
</feature>
<feature type="transmembrane region" description="Helical" evidence="1">
    <location>
        <begin position="155"/>
        <end position="178"/>
    </location>
</feature>
<dbReference type="InterPro" id="IPR045339">
    <property type="entry name" value="DUF6534"/>
</dbReference>
<feature type="transmembrane region" description="Helical" evidence="1">
    <location>
        <begin position="78"/>
        <end position="103"/>
    </location>
</feature>
<accession>A0A8H6YHR9</accession>
<evidence type="ECO:0000256" key="1">
    <source>
        <dbReference type="SAM" id="Phobius"/>
    </source>
</evidence>
<feature type="transmembrane region" description="Helical" evidence="1">
    <location>
        <begin position="199"/>
        <end position="219"/>
    </location>
</feature>
<keyword evidence="4" id="KW-1185">Reference proteome</keyword>
<protein>
    <recommendedName>
        <fullName evidence="2">DUF6534 domain-containing protein</fullName>
    </recommendedName>
</protein>
<evidence type="ECO:0000313" key="3">
    <source>
        <dbReference type="EMBL" id="KAF7358205.1"/>
    </source>
</evidence>
<evidence type="ECO:0000313" key="4">
    <source>
        <dbReference type="Proteomes" id="UP000620124"/>
    </source>
</evidence>
<dbReference type="Proteomes" id="UP000620124">
    <property type="component" value="Unassembled WGS sequence"/>
</dbReference>
<proteinExistence type="predicted"/>
<organism evidence="3 4">
    <name type="scientific">Mycena venus</name>
    <dbReference type="NCBI Taxonomy" id="2733690"/>
    <lineage>
        <taxon>Eukaryota</taxon>
        <taxon>Fungi</taxon>
        <taxon>Dikarya</taxon>
        <taxon>Basidiomycota</taxon>
        <taxon>Agaricomycotina</taxon>
        <taxon>Agaricomycetes</taxon>
        <taxon>Agaricomycetidae</taxon>
        <taxon>Agaricales</taxon>
        <taxon>Marasmiineae</taxon>
        <taxon>Mycenaceae</taxon>
        <taxon>Mycena</taxon>
    </lineage>
</organism>
<dbReference type="PANTHER" id="PTHR40465:SF1">
    <property type="entry name" value="DUF6534 DOMAIN-CONTAINING PROTEIN"/>
    <property type="match status" value="1"/>
</dbReference>
<name>A0A8H6YHR9_9AGAR</name>
<feature type="transmembrane region" description="Helical" evidence="1">
    <location>
        <begin position="115"/>
        <end position="135"/>
    </location>
</feature>
<dbReference type="EMBL" id="JACAZI010000006">
    <property type="protein sequence ID" value="KAF7358205.1"/>
    <property type="molecule type" value="Genomic_DNA"/>
</dbReference>
<gene>
    <name evidence="3" type="ORF">MVEN_00869000</name>
</gene>
<dbReference type="AlphaFoldDB" id="A0A8H6YHR9"/>
<keyword evidence="1" id="KW-0812">Transmembrane</keyword>
<dbReference type="Pfam" id="PF20152">
    <property type="entry name" value="DUF6534"/>
    <property type="match status" value="1"/>
</dbReference>
<feature type="transmembrane region" description="Helical" evidence="1">
    <location>
        <begin position="12"/>
        <end position="33"/>
    </location>
</feature>
<dbReference type="PANTHER" id="PTHR40465">
    <property type="entry name" value="CHROMOSOME 1, WHOLE GENOME SHOTGUN SEQUENCE"/>
    <property type="match status" value="1"/>
</dbReference>
<sequence>MKLKHVRFGPFLIGVLLNTMLYGVMIVQAFLYYSRYKADRPWFRYLVLYLVIAETANWVCDVGLIYEPLILRWGNPEALVISPILLRADAVLTVLISTPIQAFIAWRIHVVTRSYILPGMILLLAVVSLGGGIATTTIVTLHPAFASFGNFRAEVVTWLVSSTACDVLLTASLVYSLWIRKTNVISTDSYINKIIRLTVQTGLITAAAALLDMILFLTIPNSSLNFMFDFPLSKLYTNALISTLNARPWQEQVSHHEAPNALFEQSNLSMGGGGGLGITSFSLVQRRTSQTVARQSYTNHSHPYSYPQPPKFKVDIDSSV</sequence>
<keyword evidence="1" id="KW-0472">Membrane</keyword>